<dbReference type="SMART" id="SM00086">
    <property type="entry name" value="PAC"/>
    <property type="match status" value="2"/>
</dbReference>
<keyword evidence="4" id="KW-0288">FMN</keyword>
<dbReference type="GO" id="GO:0009637">
    <property type="term" value="P:response to blue light"/>
    <property type="evidence" value="ECO:0007669"/>
    <property type="project" value="UniProtKB-ARBA"/>
</dbReference>
<dbReference type="EMBL" id="KU699519">
    <property type="protein sequence ID" value="AML77452.1"/>
    <property type="molecule type" value="mRNA"/>
</dbReference>
<evidence type="ECO:0000259" key="7">
    <source>
        <dbReference type="PROSITE" id="PS50112"/>
    </source>
</evidence>
<protein>
    <submittedName>
        <fullName evidence="8">Putative LOV domain-containing protein</fullName>
    </submittedName>
</protein>
<proteinExistence type="evidence at transcript level"/>
<evidence type="ECO:0000256" key="3">
    <source>
        <dbReference type="ARBA" id="ARBA00022630"/>
    </source>
</evidence>
<dbReference type="CDD" id="cd00130">
    <property type="entry name" value="PAS"/>
    <property type="match status" value="2"/>
</dbReference>
<dbReference type="Gene3D" id="3.30.450.20">
    <property type="entry name" value="PAS domain"/>
    <property type="match status" value="2"/>
</dbReference>
<dbReference type="GO" id="GO:0005634">
    <property type="term" value="C:nucleus"/>
    <property type="evidence" value="ECO:0007669"/>
    <property type="project" value="TreeGrafter"/>
</dbReference>
<dbReference type="NCBIfam" id="TIGR00229">
    <property type="entry name" value="sensory_box"/>
    <property type="match status" value="2"/>
</dbReference>
<evidence type="ECO:0000313" key="8">
    <source>
        <dbReference type="EMBL" id="AML77452.1"/>
    </source>
</evidence>
<organism evidence="8">
    <name type="scientific">Brodiaea sierrae</name>
    <dbReference type="NCBI Taxonomy" id="1799563"/>
    <lineage>
        <taxon>Eukaryota</taxon>
        <taxon>Viridiplantae</taxon>
        <taxon>Streptophyta</taxon>
        <taxon>Embryophyta</taxon>
        <taxon>Tracheophyta</taxon>
        <taxon>Spermatophyta</taxon>
        <taxon>Magnoliopsida</taxon>
        <taxon>Liliopsida</taxon>
        <taxon>Asparagales</taxon>
        <taxon>Asparagaceae</taxon>
        <taxon>Brodiaeoideae</taxon>
        <taxon>Brodiaea</taxon>
    </lineage>
</organism>
<keyword evidence="2" id="KW-0716">Sensory transduction</keyword>
<evidence type="ECO:0000256" key="2">
    <source>
        <dbReference type="ARBA" id="ARBA00022606"/>
    </source>
</evidence>
<dbReference type="InterPro" id="IPR035965">
    <property type="entry name" value="PAS-like_dom_sf"/>
</dbReference>
<dbReference type="FunFam" id="3.30.450.20:FF:000211">
    <property type="entry name" value="Protein TWIN LOV 1"/>
    <property type="match status" value="1"/>
</dbReference>
<feature type="domain" description="PAS" evidence="7">
    <location>
        <begin position="200"/>
        <end position="246"/>
    </location>
</feature>
<evidence type="ECO:0000256" key="4">
    <source>
        <dbReference type="ARBA" id="ARBA00022643"/>
    </source>
</evidence>
<dbReference type="Pfam" id="PF13426">
    <property type="entry name" value="PAS_9"/>
    <property type="match status" value="2"/>
</dbReference>
<keyword evidence="3" id="KW-0285">Flavoprotein</keyword>
<dbReference type="SUPFAM" id="SSF55785">
    <property type="entry name" value="PYP-like sensor domain (PAS domain)"/>
    <property type="match status" value="2"/>
</dbReference>
<evidence type="ECO:0000256" key="6">
    <source>
        <dbReference type="ARBA" id="ARBA00023170"/>
    </source>
</evidence>
<keyword evidence="1" id="KW-0600">Photoreceptor protein</keyword>
<dbReference type="InterPro" id="IPR001610">
    <property type="entry name" value="PAC"/>
</dbReference>
<accession>A0A126WY17</accession>
<dbReference type="PANTHER" id="PTHR47429">
    <property type="entry name" value="PROTEIN TWIN LOV 1"/>
    <property type="match status" value="1"/>
</dbReference>
<keyword evidence="6" id="KW-0675">Receptor</keyword>
<evidence type="ECO:0000256" key="5">
    <source>
        <dbReference type="ARBA" id="ARBA00022991"/>
    </source>
</evidence>
<evidence type="ECO:0000256" key="1">
    <source>
        <dbReference type="ARBA" id="ARBA00022543"/>
    </source>
</evidence>
<dbReference type="InterPro" id="IPR000014">
    <property type="entry name" value="PAS"/>
</dbReference>
<dbReference type="GO" id="GO:0009881">
    <property type="term" value="F:photoreceptor activity"/>
    <property type="evidence" value="ECO:0007669"/>
    <property type="project" value="UniProtKB-KW"/>
</dbReference>
<reference evidence="8" key="1">
    <citation type="journal article" date="2016" name="Proc. Natl. Acad. Sci. U.S.A.">
        <title>Functional and topological diversity of LOV domain photoreceptors.</title>
        <authorList>
            <person name="Glantz S.T."/>
            <person name="Carpenter E.J."/>
            <person name="Melkonian M."/>
            <person name="Gardner K.H."/>
            <person name="Boyden E.S."/>
            <person name="Wong G.K."/>
            <person name="Chow B.Y."/>
        </authorList>
    </citation>
    <scope>NUCLEOTIDE SEQUENCE</scope>
    <source>
        <strain evidence="8">IXEM_2015788</strain>
    </source>
</reference>
<keyword evidence="5" id="KW-0157">Chromophore</keyword>
<feature type="domain" description="PAS" evidence="7">
    <location>
        <begin position="1"/>
        <end position="37"/>
    </location>
</feature>
<dbReference type="AlphaFoldDB" id="A0A126WY17"/>
<name>A0A126WY17_9ASPA</name>
<sequence length="326" mass="36498">MSGYEREEVIGRNGRIFQGPATDPRSVMEIREAIRSERTMQISLLNYRKDGSPHWILFHLSPVFAEGRVIHFLAVQVPIVKKRRSGRFAMVFGGCREEVRQELGRRCKVLVDSFEDADNRGLEAEELCQASELEKQKADNAAANILSILKYYRNHTDRALCGKRCSLTSITPLCSSLNISLGRIKQSFVLTDPHLPDMPIVYASDAFLSLTGYSRHEVLGQNCRFLSGPDTDIETLEEIKDSIRAEQACKVRLLNYRKDGSCFWNLLYVSPVRNATGKIAFYIGVQINDDSKDPHGLSPEMRQLSAVASVKVAVRSLSAAGPSSRS</sequence>
<dbReference type="PANTHER" id="PTHR47429:SF2">
    <property type="entry name" value="PROTEIN TWIN LOV 1"/>
    <property type="match status" value="1"/>
</dbReference>
<dbReference type="PROSITE" id="PS50112">
    <property type="entry name" value="PAS"/>
    <property type="match status" value="2"/>
</dbReference>